<reference evidence="1" key="1">
    <citation type="submission" date="2016-04" db="EMBL/GenBank/DDBJ databases">
        <authorList>
            <person name="Evans L.H."/>
            <person name="Alamgir A."/>
            <person name="Owens N."/>
            <person name="Weber N.D."/>
            <person name="Virtaneva K."/>
            <person name="Barbian K."/>
            <person name="Babar A."/>
            <person name="Rosenke K."/>
        </authorList>
    </citation>
    <scope>NUCLEOTIDE SEQUENCE</scope>
    <source>
        <strain evidence="1">92-2</strain>
    </source>
</reference>
<accession>A0A212JN02</accession>
<dbReference type="RefSeq" id="WP_227119056.1">
    <property type="nucleotide sequence ID" value="NZ_LT598928.1"/>
</dbReference>
<dbReference type="AlphaFoldDB" id="A0A212JN02"/>
<sequence>MSNNFEWNEHDFVEKHINIKDTKNKILSTESVKLFKIFFSANQILFYAHMSMVKLRKLFDENDNKISLEDHIHLQKFQTEANYIFFSFMQTILPYRDAVKNTKLMSYEEINKELINKPEFDFFLSLRNYQTHEAIPILNWTIHHNFKSERKYVDVLIKEELIDDIYIFKNNSEWKNFKNGGYEFLLKNRNVPIYILANDFLKQLIEFHKDLYELLKERIGKDLDECEYYLRKIEEYHVMCISNAFKKVIKLPAEAFPVKKQYLRFDLLLREFGGEPTFFEW</sequence>
<name>A0A212JN02_9BACT</name>
<gene>
    <name evidence="1" type="ORF">KM92DES2_11409</name>
</gene>
<evidence type="ECO:0000313" key="1">
    <source>
        <dbReference type="EMBL" id="SBW00819.1"/>
    </source>
</evidence>
<organism evidence="1">
    <name type="scientific">uncultured Desulfovibrio sp</name>
    <dbReference type="NCBI Taxonomy" id="167968"/>
    <lineage>
        <taxon>Bacteria</taxon>
        <taxon>Pseudomonadati</taxon>
        <taxon>Thermodesulfobacteriota</taxon>
        <taxon>Desulfovibrionia</taxon>
        <taxon>Desulfovibrionales</taxon>
        <taxon>Desulfovibrionaceae</taxon>
        <taxon>Desulfovibrio</taxon>
        <taxon>environmental samples</taxon>
    </lineage>
</organism>
<dbReference type="EMBL" id="FLUP01000001">
    <property type="protein sequence ID" value="SBW00819.1"/>
    <property type="molecule type" value="Genomic_DNA"/>
</dbReference>
<protein>
    <submittedName>
        <fullName evidence="1">Uncharacterized protein</fullName>
    </submittedName>
</protein>
<proteinExistence type="predicted"/>